<keyword evidence="3" id="KW-1185">Reference proteome</keyword>
<feature type="compositionally biased region" description="Basic and acidic residues" evidence="1">
    <location>
        <begin position="65"/>
        <end position="77"/>
    </location>
</feature>
<feature type="region of interest" description="Disordered" evidence="1">
    <location>
        <begin position="24"/>
        <end position="92"/>
    </location>
</feature>
<evidence type="ECO:0000313" key="2">
    <source>
        <dbReference type="EMBL" id="SCV69011.1"/>
    </source>
</evidence>
<name>A0A238FA45_9BASI</name>
<feature type="compositionally biased region" description="Polar residues" evidence="1">
    <location>
        <begin position="24"/>
        <end position="60"/>
    </location>
</feature>
<proteinExistence type="predicted"/>
<dbReference type="EMBL" id="FMSP01000004">
    <property type="protein sequence ID" value="SCV69011.1"/>
    <property type="molecule type" value="Genomic_DNA"/>
</dbReference>
<evidence type="ECO:0000256" key="1">
    <source>
        <dbReference type="SAM" id="MobiDB-lite"/>
    </source>
</evidence>
<gene>
    <name evidence="2" type="ORF">BQ2448_2031</name>
</gene>
<dbReference type="OrthoDB" id="2533067at2759"/>
<sequence length="675" mass="74939">MTPMEPCCACFAASLKRRAARTLSTSATVRAPVTQTPPTFAPIASTSQHPGPFQPTSGTALAQPDEFHGSRNSDRAGESVPSRASRGPSRRMVATSPAELAFNLAHLLRGRQPKFALRVYLTELNQSPSFITLDNYVSLLRLFIEYGQIACALEAIKASRRKGWAIPASLAKLVIVNSASELVSNPAYLKTVVEWVKQSQEPIKEGIERSAEDRKLGAHFSLAAMDALKRLGQGDAALEIFANHIDSAPEGEIGRAEMWAEAIRCKAFDRDIEGAQELFFRWRSLWFESRGSDTLPVVDIAETPSQGPRKQLKNNNGRKNLAISEFSPAEPYLALLNFLAIATCRRPVDRDAAYSVISLLHQDSVRISTSVFNALLRVELQRARFTSFWGLIAKMVQGGWQRDHMTWRLCIQALIQPQVRRESSMLRTSSTRGLRTAHRPIRVGVQPASPLQCEAGYPSQDPPTARALYRSFLDAHRAATGDKRLLVLPGVLKPIMTAITLNTFLKLFLQRQDWIAVAHVLDAFKVYGLDPNERTHGQVVVGLVKLWERGKTLGMVEEEEAMHSGQLTWNNRDRTLKAQRQSTRGMELIAKILQTRREKHAAWSEEAVSWDDEASDEMTNVASGKTSERIATGELRNVGYLIGLLKTCSGASEGEWAKRMAEASIEFGQSTQKLL</sequence>
<reference evidence="3" key="1">
    <citation type="submission" date="2016-09" db="EMBL/GenBank/DDBJ databases">
        <authorList>
            <person name="Jeantristanb JTB J.-T."/>
            <person name="Ricardo R."/>
        </authorList>
    </citation>
    <scope>NUCLEOTIDE SEQUENCE [LARGE SCALE GENOMIC DNA]</scope>
</reference>
<dbReference type="InterPro" id="IPR011990">
    <property type="entry name" value="TPR-like_helical_dom_sf"/>
</dbReference>
<protein>
    <submittedName>
        <fullName evidence="2">BQ2448_2031 protein</fullName>
    </submittedName>
</protein>
<dbReference type="Proteomes" id="UP000198372">
    <property type="component" value="Unassembled WGS sequence"/>
</dbReference>
<evidence type="ECO:0000313" key="3">
    <source>
        <dbReference type="Proteomes" id="UP000198372"/>
    </source>
</evidence>
<dbReference type="Gene3D" id="1.25.40.10">
    <property type="entry name" value="Tetratricopeptide repeat domain"/>
    <property type="match status" value="1"/>
</dbReference>
<accession>A0A238FA45</accession>
<organism evidence="2 3">
    <name type="scientific">Microbotryum intermedium</name>
    <dbReference type="NCBI Taxonomy" id="269621"/>
    <lineage>
        <taxon>Eukaryota</taxon>
        <taxon>Fungi</taxon>
        <taxon>Dikarya</taxon>
        <taxon>Basidiomycota</taxon>
        <taxon>Pucciniomycotina</taxon>
        <taxon>Microbotryomycetes</taxon>
        <taxon>Microbotryales</taxon>
        <taxon>Microbotryaceae</taxon>
        <taxon>Microbotryum</taxon>
    </lineage>
</organism>
<dbReference type="AlphaFoldDB" id="A0A238FA45"/>